<dbReference type="AlphaFoldDB" id="A0A2D1U4I2"/>
<keyword evidence="3" id="KW-1185">Reference proteome</keyword>
<protein>
    <submittedName>
        <fullName evidence="2">DoxX family protein</fullName>
    </submittedName>
</protein>
<reference evidence="2 3" key="1">
    <citation type="submission" date="2017-10" db="EMBL/GenBank/DDBJ databases">
        <title>Whole genome of Pedobacter ginsengisoli T01R-27 isolated from tomato rhizosphere.</title>
        <authorList>
            <person name="Weon H.-Y."/>
            <person name="Lee S.A."/>
            <person name="Sang M.K."/>
            <person name="Song J."/>
        </authorList>
    </citation>
    <scope>NUCLEOTIDE SEQUENCE [LARGE SCALE GENOMIC DNA]</scope>
    <source>
        <strain evidence="2 3">T01R-27</strain>
    </source>
</reference>
<gene>
    <name evidence="2" type="ORF">CPT03_08135</name>
</gene>
<dbReference type="RefSeq" id="WP_099438386.1">
    <property type="nucleotide sequence ID" value="NZ_CP024091.1"/>
</dbReference>
<proteinExistence type="predicted"/>
<feature type="transmembrane region" description="Helical" evidence="1">
    <location>
        <begin position="46"/>
        <end position="66"/>
    </location>
</feature>
<keyword evidence="1" id="KW-0472">Membrane</keyword>
<sequence>MKIAVIVVRTLVGLLLLFGSVAYFFKLFPQPELHGDIKTFMLGVNATGYLMDFIKGTELVCGLAFITGRFVTLANVVIFPVAINIVLFHVFLDPTGIGGGAFLLLGVLFLAWYHRKNYESLFIAKSF</sequence>
<keyword evidence="1" id="KW-1133">Transmembrane helix</keyword>
<feature type="transmembrane region" description="Helical" evidence="1">
    <location>
        <begin position="73"/>
        <end position="91"/>
    </location>
</feature>
<dbReference type="OrthoDB" id="8161897at2"/>
<accession>A0A2D1U4I2</accession>
<name>A0A2D1U4I2_9SPHI</name>
<feature type="transmembrane region" description="Helical" evidence="1">
    <location>
        <begin position="97"/>
        <end position="113"/>
    </location>
</feature>
<organism evidence="2 3">
    <name type="scientific">Pedobacter ginsengisoli</name>
    <dbReference type="NCBI Taxonomy" id="363852"/>
    <lineage>
        <taxon>Bacteria</taxon>
        <taxon>Pseudomonadati</taxon>
        <taxon>Bacteroidota</taxon>
        <taxon>Sphingobacteriia</taxon>
        <taxon>Sphingobacteriales</taxon>
        <taxon>Sphingobacteriaceae</taxon>
        <taxon>Pedobacter</taxon>
    </lineage>
</organism>
<evidence type="ECO:0000256" key="1">
    <source>
        <dbReference type="SAM" id="Phobius"/>
    </source>
</evidence>
<evidence type="ECO:0000313" key="3">
    <source>
        <dbReference type="Proteomes" id="UP000223749"/>
    </source>
</evidence>
<dbReference type="Proteomes" id="UP000223749">
    <property type="component" value="Chromosome"/>
</dbReference>
<keyword evidence="1" id="KW-0812">Transmembrane</keyword>
<dbReference type="EMBL" id="CP024091">
    <property type="protein sequence ID" value="ATP56444.1"/>
    <property type="molecule type" value="Genomic_DNA"/>
</dbReference>
<evidence type="ECO:0000313" key="2">
    <source>
        <dbReference type="EMBL" id="ATP56444.1"/>
    </source>
</evidence>
<dbReference type="KEGG" id="pgs:CPT03_08135"/>